<sequence length="159" mass="18116">MPILAAKESEGEEGGWAEPERDGQECNPGPIVVEYYHRRGDRLAPLVLQKNPLQVAKPRAAIESQRNEGRLLEVNGNMQVFRSKLGTQLYLEHSRRHRQVSNVRHQKKMIVEPSADSSLDSAQPGCCWCQNRKYCCFVIIFLLCFIALICVAVYFGQKR</sequence>
<name>A0A6I8VR48_DROPS</name>
<gene>
    <name evidence="4" type="primary">LOC26533523</name>
</gene>
<dbReference type="Proteomes" id="UP000001819">
    <property type="component" value="Chromosome 3"/>
</dbReference>
<evidence type="ECO:0000256" key="2">
    <source>
        <dbReference type="SAM" id="Phobius"/>
    </source>
</evidence>
<feature type="region of interest" description="Disordered" evidence="1">
    <location>
        <begin position="1"/>
        <end position="24"/>
    </location>
</feature>
<keyword evidence="3" id="KW-1185">Reference proteome</keyword>
<proteinExistence type="predicted"/>
<evidence type="ECO:0000313" key="3">
    <source>
        <dbReference type="Proteomes" id="UP000001819"/>
    </source>
</evidence>
<feature type="transmembrane region" description="Helical" evidence="2">
    <location>
        <begin position="137"/>
        <end position="156"/>
    </location>
</feature>
<keyword evidence="2" id="KW-0472">Membrane</keyword>
<accession>A0A6I8VR48</accession>
<dbReference type="RefSeq" id="XP_033233204.1">
    <property type="nucleotide sequence ID" value="XM_033377313.1"/>
</dbReference>
<reference evidence="4" key="2">
    <citation type="submission" date="2025-08" db="UniProtKB">
        <authorList>
            <consortium name="RefSeq"/>
        </authorList>
    </citation>
    <scope>IDENTIFICATION</scope>
    <source>
        <strain evidence="4">MV-25-SWS-2005</strain>
        <tissue evidence="4">Whole body</tissue>
    </source>
</reference>
<evidence type="ECO:0000256" key="1">
    <source>
        <dbReference type="SAM" id="MobiDB-lite"/>
    </source>
</evidence>
<keyword evidence="2" id="KW-1133">Transmembrane helix</keyword>
<evidence type="ECO:0000313" key="4">
    <source>
        <dbReference type="RefSeq" id="XP_033233204.1"/>
    </source>
</evidence>
<dbReference type="AlphaFoldDB" id="A0A6I8VR48"/>
<keyword evidence="2" id="KW-0812">Transmembrane</keyword>
<reference evidence="3" key="1">
    <citation type="submission" date="2024-06" db="UniProtKB">
        <authorList>
            <consortium name="RefSeq"/>
        </authorList>
    </citation>
    <scope>NUCLEOTIDE SEQUENCE [LARGE SCALE GENOMIC DNA]</scope>
    <source>
        <strain evidence="3">MV2-25</strain>
    </source>
</reference>
<protein>
    <submittedName>
        <fullName evidence="4">Uncharacterized protein isoform X2</fullName>
    </submittedName>
</protein>
<organism evidence="3 4">
    <name type="scientific">Drosophila pseudoobscura pseudoobscura</name>
    <name type="common">Fruit fly</name>
    <dbReference type="NCBI Taxonomy" id="46245"/>
    <lineage>
        <taxon>Eukaryota</taxon>
        <taxon>Metazoa</taxon>
        <taxon>Ecdysozoa</taxon>
        <taxon>Arthropoda</taxon>
        <taxon>Hexapoda</taxon>
        <taxon>Insecta</taxon>
        <taxon>Pterygota</taxon>
        <taxon>Neoptera</taxon>
        <taxon>Endopterygota</taxon>
        <taxon>Diptera</taxon>
        <taxon>Brachycera</taxon>
        <taxon>Muscomorpha</taxon>
        <taxon>Ephydroidea</taxon>
        <taxon>Drosophilidae</taxon>
        <taxon>Drosophila</taxon>
        <taxon>Sophophora</taxon>
    </lineage>
</organism>